<dbReference type="Gene3D" id="1.10.1740.10">
    <property type="match status" value="1"/>
</dbReference>
<dbReference type="NCBIfam" id="NF007214">
    <property type="entry name" value="PRK09636.1"/>
    <property type="match status" value="1"/>
</dbReference>
<dbReference type="EMBL" id="BAAALD010000003">
    <property type="protein sequence ID" value="GAA1070098.1"/>
    <property type="molecule type" value="Genomic_DNA"/>
</dbReference>
<evidence type="ECO:0000256" key="4">
    <source>
        <dbReference type="ARBA" id="ARBA00023082"/>
    </source>
</evidence>
<evidence type="ECO:0000256" key="3">
    <source>
        <dbReference type="ARBA" id="ARBA00023015"/>
    </source>
</evidence>
<dbReference type="NCBIfam" id="TIGR02937">
    <property type="entry name" value="sigma70-ECF"/>
    <property type="match status" value="1"/>
</dbReference>
<dbReference type="Pfam" id="PF04542">
    <property type="entry name" value="Sigma70_r2"/>
    <property type="match status" value="1"/>
</dbReference>
<dbReference type="SUPFAM" id="SSF88659">
    <property type="entry name" value="Sigma3 and sigma4 domains of RNA polymerase sigma factors"/>
    <property type="match status" value="1"/>
</dbReference>
<feature type="domain" description="SnoaL-like" evidence="8">
    <location>
        <begin position="193"/>
        <end position="271"/>
    </location>
</feature>
<evidence type="ECO:0000256" key="1">
    <source>
        <dbReference type="ARBA" id="ARBA00010641"/>
    </source>
</evidence>
<comment type="similarity">
    <text evidence="1">Belongs to the sigma-70 factor family. ECF subfamily.</text>
</comment>
<keyword evidence="4" id="KW-0731">Sigma factor</keyword>
<dbReference type="Gene3D" id="1.10.10.10">
    <property type="entry name" value="Winged helix-like DNA-binding domain superfamily/Winged helix DNA-binding domain"/>
    <property type="match status" value="1"/>
</dbReference>
<accession>A0ABP4DTK7</accession>
<dbReference type="InterPro" id="IPR013325">
    <property type="entry name" value="RNA_pol_sigma_r2"/>
</dbReference>
<name>A0ABP4DTK7_9ACTN</name>
<dbReference type="Proteomes" id="UP001499987">
    <property type="component" value="Unassembled WGS sequence"/>
</dbReference>
<protein>
    <submittedName>
        <fullName evidence="9">RNA polymerase sigma-70 factor</fullName>
    </submittedName>
</protein>
<dbReference type="InterPro" id="IPR036388">
    <property type="entry name" value="WH-like_DNA-bd_sf"/>
</dbReference>
<dbReference type="InterPro" id="IPR013324">
    <property type="entry name" value="RNA_pol_sigma_r3/r4-like"/>
</dbReference>
<dbReference type="InterPro" id="IPR007627">
    <property type="entry name" value="RNA_pol_sigma70_r2"/>
</dbReference>
<keyword evidence="5" id="KW-0804">Transcription</keyword>
<evidence type="ECO:0000313" key="9">
    <source>
        <dbReference type="EMBL" id="GAA1070098.1"/>
    </source>
</evidence>
<evidence type="ECO:0000313" key="10">
    <source>
        <dbReference type="Proteomes" id="UP001499987"/>
    </source>
</evidence>
<dbReference type="InterPro" id="IPR014284">
    <property type="entry name" value="RNA_pol_sigma-70_dom"/>
</dbReference>
<dbReference type="Pfam" id="PF08281">
    <property type="entry name" value="Sigma70_r4_2"/>
    <property type="match status" value="1"/>
</dbReference>
<reference evidence="10" key="1">
    <citation type="journal article" date="2019" name="Int. J. Syst. Evol. Microbiol.">
        <title>The Global Catalogue of Microorganisms (GCM) 10K type strain sequencing project: providing services to taxonomists for standard genome sequencing and annotation.</title>
        <authorList>
            <consortium name="The Broad Institute Genomics Platform"/>
            <consortium name="The Broad Institute Genome Sequencing Center for Infectious Disease"/>
            <person name="Wu L."/>
            <person name="Ma J."/>
        </authorList>
    </citation>
    <scope>NUCLEOTIDE SEQUENCE [LARGE SCALE GENOMIC DNA]</scope>
    <source>
        <strain evidence="10">JCM 13002</strain>
    </source>
</reference>
<dbReference type="Pfam" id="PF12680">
    <property type="entry name" value="SnoaL_2"/>
    <property type="match status" value="1"/>
</dbReference>
<evidence type="ECO:0000259" key="7">
    <source>
        <dbReference type="Pfam" id="PF08281"/>
    </source>
</evidence>
<organism evidence="9 10">
    <name type="scientific">Kitasatospora arboriphila</name>
    <dbReference type="NCBI Taxonomy" id="258052"/>
    <lineage>
        <taxon>Bacteria</taxon>
        <taxon>Bacillati</taxon>
        <taxon>Actinomycetota</taxon>
        <taxon>Actinomycetes</taxon>
        <taxon>Kitasatosporales</taxon>
        <taxon>Streptomycetaceae</taxon>
        <taxon>Kitasatospora</taxon>
    </lineage>
</organism>
<dbReference type="InterPro" id="IPR037401">
    <property type="entry name" value="SnoaL-like"/>
</dbReference>
<dbReference type="PANTHER" id="PTHR30173:SF36">
    <property type="entry name" value="ECF RNA POLYMERASE SIGMA FACTOR SIGJ"/>
    <property type="match status" value="1"/>
</dbReference>
<dbReference type="InterPro" id="IPR013249">
    <property type="entry name" value="RNA_pol_sigma70_r4_t2"/>
</dbReference>
<feature type="domain" description="RNA polymerase sigma-70 region 2" evidence="6">
    <location>
        <begin position="22"/>
        <end position="79"/>
    </location>
</feature>
<keyword evidence="3" id="KW-0805">Transcription regulation</keyword>
<evidence type="ECO:0000256" key="2">
    <source>
        <dbReference type="ARBA" id="ARBA00011344"/>
    </source>
</evidence>
<dbReference type="PANTHER" id="PTHR30173">
    <property type="entry name" value="SIGMA 19 FACTOR"/>
    <property type="match status" value="1"/>
</dbReference>
<dbReference type="SUPFAM" id="SSF54427">
    <property type="entry name" value="NTF2-like"/>
    <property type="match status" value="1"/>
</dbReference>
<gene>
    <name evidence="9" type="ORF">GCM10009663_05250</name>
</gene>
<comment type="subunit">
    <text evidence="2">Interacts transiently with the RNA polymerase catalytic core formed by RpoA, RpoB, RpoC and RpoZ (2 alpha, 1 beta, 1 beta' and 1 omega subunit) to form the RNA polymerase holoenzyme that can initiate transcription.</text>
</comment>
<dbReference type="CDD" id="cd06171">
    <property type="entry name" value="Sigma70_r4"/>
    <property type="match status" value="1"/>
</dbReference>
<evidence type="ECO:0000259" key="8">
    <source>
        <dbReference type="Pfam" id="PF12680"/>
    </source>
</evidence>
<dbReference type="Gene3D" id="3.10.450.50">
    <property type="match status" value="1"/>
</dbReference>
<dbReference type="RefSeq" id="WP_344621796.1">
    <property type="nucleotide sequence ID" value="NZ_BAAALD010000003.1"/>
</dbReference>
<proteinExistence type="inferred from homology"/>
<evidence type="ECO:0000259" key="6">
    <source>
        <dbReference type="Pfam" id="PF04542"/>
    </source>
</evidence>
<comment type="caution">
    <text evidence="9">The sequence shown here is derived from an EMBL/GenBank/DDBJ whole genome shotgun (WGS) entry which is preliminary data.</text>
</comment>
<dbReference type="InterPro" id="IPR052704">
    <property type="entry name" value="ECF_Sigma-70_Domain"/>
</dbReference>
<dbReference type="InterPro" id="IPR032710">
    <property type="entry name" value="NTF2-like_dom_sf"/>
</dbReference>
<sequence length="306" mass="33236">MTGTAATGSTDDGDGTTQDFVDHRDLLFSIVYSMLGTVADTEDVLQETWLAWSGRGTALIDNTRAYLVRIAVNKALARRAAVTRRRETYFGPWLPEPLVAPANAEPPAGTAEEAERAESVSMALMVVLETLSPLERAVFVLHEVFGYQHTEIADLLGRTPAAVRQTAHRAREHVHARRPRYRTDAALRRRVTERFAAAVGGGDLHALLDLLAPDVTLWADGGGRAPAAGRLPVHGRDQVARTLMAGAARNAATLHVRWARANGDPSAVLFAGEEPFAVLVVEPTADGDHVRDIYFVTNPEKLTRIP</sequence>
<dbReference type="SUPFAM" id="SSF88946">
    <property type="entry name" value="Sigma2 domain of RNA polymerase sigma factors"/>
    <property type="match status" value="1"/>
</dbReference>
<keyword evidence="10" id="KW-1185">Reference proteome</keyword>
<feature type="domain" description="RNA polymerase sigma factor 70 region 4 type 2" evidence="7">
    <location>
        <begin position="122"/>
        <end position="173"/>
    </location>
</feature>
<evidence type="ECO:0000256" key="5">
    <source>
        <dbReference type="ARBA" id="ARBA00023163"/>
    </source>
</evidence>